<name>A0A0L8IEI4_OCTBM</name>
<proteinExistence type="predicted"/>
<dbReference type="EMBL" id="KQ415873">
    <property type="protein sequence ID" value="KOF99882.1"/>
    <property type="molecule type" value="Genomic_DNA"/>
</dbReference>
<accession>A0A0L8IEI4</accession>
<reference evidence="1" key="1">
    <citation type="submission" date="2015-07" db="EMBL/GenBank/DDBJ databases">
        <title>MeaNS - Measles Nucleotide Surveillance Program.</title>
        <authorList>
            <person name="Tran T."/>
            <person name="Druce J."/>
        </authorList>
    </citation>
    <scope>NUCLEOTIDE SEQUENCE</scope>
    <source>
        <strain evidence="1">UCB-OBI-ISO-001</strain>
        <tissue evidence="1">Gonad</tissue>
    </source>
</reference>
<gene>
    <name evidence="1" type="ORF">OCBIM_22010251mg</name>
</gene>
<protein>
    <submittedName>
        <fullName evidence="1">Uncharacterized protein</fullName>
    </submittedName>
</protein>
<organism evidence="1">
    <name type="scientific">Octopus bimaculoides</name>
    <name type="common">California two-spotted octopus</name>
    <dbReference type="NCBI Taxonomy" id="37653"/>
    <lineage>
        <taxon>Eukaryota</taxon>
        <taxon>Metazoa</taxon>
        <taxon>Spiralia</taxon>
        <taxon>Lophotrochozoa</taxon>
        <taxon>Mollusca</taxon>
        <taxon>Cephalopoda</taxon>
        <taxon>Coleoidea</taxon>
        <taxon>Octopodiformes</taxon>
        <taxon>Octopoda</taxon>
        <taxon>Incirrata</taxon>
        <taxon>Octopodidae</taxon>
        <taxon>Octopus</taxon>
    </lineage>
</organism>
<sequence>MKEIVNLWSEIVYIISNYQMPVFRQESLYMYNPHWPTGRFIKQGMTQTSSPQSLLLKFNK</sequence>
<evidence type="ECO:0000313" key="1">
    <source>
        <dbReference type="EMBL" id="KOF99882.1"/>
    </source>
</evidence>
<dbReference type="AlphaFoldDB" id="A0A0L8IEI4"/>